<keyword evidence="1" id="KW-1133">Transmembrane helix</keyword>
<feature type="transmembrane region" description="Helical" evidence="1">
    <location>
        <begin position="28"/>
        <end position="50"/>
    </location>
</feature>
<dbReference type="AlphaFoldDB" id="A0A3S4CZJ6"/>
<evidence type="ECO:0000256" key="1">
    <source>
        <dbReference type="SAM" id="Phobius"/>
    </source>
</evidence>
<sequence>MIVIAAALIGAILGWRRAGQLGGTRRDRAQYAAGFAMALAVLGLFATVILDRMM</sequence>
<gene>
    <name evidence="2" type="ORF">PARHAE_02328</name>
</gene>
<keyword evidence="3" id="KW-1185">Reference proteome</keyword>
<reference evidence="2 3" key="1">
    <citation type="submission" date="2018-12" db="EMBL/GenBank/DDBJ databases">
        <authorList>
            <person name="Criscuolo A."/>
        </authorList>
    </citation>
    <scope>NUCLEOTIDE SEQUENCE [LARGE SCALE GENOMIC DNA]</scope>
    <source>
        <strain evidence="2">ACIP1116241</strain>
    </source>
</reference>
<keyword evidence="1" id="KW-0472">Membrane</keyword>
<proteinExistence type="predicted"/>
<dbReference type="Proteomes" id="UP000270743">
    <property type="component" value="Unassembled WGS sequence"/>
</dbReference>
<name>A0A3S4CZJ6_9RHOB</name>
<dbReference type="RefSeq" id="WP_164555227.1">
    <property type="nucleotide sequence ID" value="NZ_UZWE01000033.1"/>
</dbReference>
<evidence type="ECO:0008006" key="4">
    <source>
        <dbReference type="Google" id="ProtNLM"/>
    </source>
</evidence>
<organism evidence="2 3">
    <name type="scientific">Paracoccus haematequi</name>
    <dbReference type="NCBI Taxonomy" id="2491866"/>
    <lineage>
        <taxon>Bacteria</taxon>
        <taxon>Pseudomonadati</taxon>
        <taxon>Pseudomonadota</taxon>
        <taxon>Alphaproteobacteria</taxon>
        <taxon>Rhodobacterales</taxon>
        <taxon>Paracoccaceae</taxon>
        <taxon>Paracoccus</taxon>
    </lineage>
</organism>
<evidence type="ECO:0000313" key="3">
    <source>
        <dbReference type="Proteomes" id="UP000270743"/>
    </source>
</evidence>
<protein>
    <recommendedName>
        <fullName evidence="4">Apolipoprotein acyltransferase</fullName>
    </recommendedName>
</protein>
<keyword evidence="1" id="KW-0812">Transmembrane</keyword>
<accession>A0A3S4CZJ6</accession>
<dbReference type="EMBL" id="UZWE01000033">
    <property type="protein sequence ID" value="VDS09138.1"/>
    <property type="molecule type" value="Genomic_DNA"/>
</dbReference>
<evidence type="ECO:0000313" key="2">
    <source>
        <dbReference type="EMBL" id="VDS09138.1"/>
    </source>
</evidence>